<evidence type="ECO:0000256" key="1">
    <source>
        <dbReference type="ARBA" id="ARBA00005466"/>
    </source>
</evidence>
<dbReference type="SUPFAM" id="SSF56176">
    <property type="entry name" value="FAD-binding/transporter-associated domain-like"/>
    <property type="match status" value="1"/>
</dbReference>
<evidence type="ECO:0000313" key="7">
    <source>
        <dbReference type="EMBL" id="KAK7448815.1"/>
    </source>
</evidence>
<proteinExistence type="inferred from homology"/>
<dbReference type="Pfam" id="PF08031">
    <property type="entry name" value="BBE"/>
    <property type="match status" value="1"/>
</dbReference>
<dbReference type="InterPro" id="IPR050416">
    <property type="entry name" value="FAD-linked_Oxidoreductase"/>
</dbReference>
<keyword evidence="2" id="KW-0285">Flavoprotein</keyword>
<evidence type="ECO:0000313" key="8">
    <source>
        <dbReference type="Proteomes" id="UP001498398"/>
    </source>
</evidence>
<comment type="similarity">
    <text evidence="1">Belongs to the oxygen-dependent FAD-linked oxidoreductase family.</text>
</comment>
<organism evidence="7 8">
    <name type="scientific">Marasmiellus scandens</name>
    <dbReference type="NCBI Taxonomy" id="2682957"/>
    <lineage>
        <taxon>Eukaryota</taxon>
        <taxon>Fungi</taxon>
        <taxon>Dikarya</taxon>
        <taxon>Basidiomycota</taxon>
        <taxon>Agaricomycotina</taxon>
        <taxon>Agaricomycetes</taxon>
        <taxon>Agaricomycetidae</taxon>
        <taxon>Agaricales</taxon>
        <taxon>Marasmiineae</taxon>
        <taxon>Omphalotaceae</taxon>
        <taxon>Marasmiellus</taxon>
    </lineage>
</organism>
<sequence>MFSFAVATSLFLSSALARPSTRATPSYVDVCHQIEGAISTASGVFYPGSSLYNKGVDHYMTSSEQDSACVVEPGTAEDVGAILKIIGSTQTPFAVKGGGHTGNPGYSSTEGIQIAMFRFSEVTYDENAQTATIGTGLVWDNVYEALVPQNVNVVGGRVTGVGVGGFTLGGGYSWLTNQYGLTVDTVTSFELVKPDGTVVTVTDSSDSDLFWALKGGLNNYGIVTRFTLKTFPQDEVWGGLITYTEGQLEEVAAAVAKFSANVTDPKAAIITASNFLLTQPGVSQLLFYDGPTPPDGIFDDFLNIPHLTKDVETRDFISLVQSSPSNATSGQRGVFNTVPVPTLSANVINAMFNETVFWGNKLQFSSGTFISYDIEHFLPSILTHNTSPSAWPPTRDTAYMPQFIYYAWLSESEDQDFYDAIRQSSEQIARVAIQEGQQGVETAPPYPNYAIFDTPVELMYGDSLPRMRNVKARVDPNNVMGLCGGIKI</sequence>
<dbReference type="InterPro" id="IPR036318">
    <property type="entry name" value="FAD-bd_PCMH-like_sf"/>
</dbReference>
<dbReference type="Proteomes" id="UP001498398">
    <property type="component" value="Unassembled WGS sequence"/>
</dbReference>
<reference evidence="7 8" key="1">
    <citation type="submission" date="2024-01" db="EMBL/GenBank/DDBJ databases">
        <title>A draft genome for the cacao thread blight pathogen Marasmiellus scandens.</title>
        <authorList>
            <person name="Baruah I.K."/>
            <person name="Leung J."/>
            <person name="Bukari Y."/>
            <person name="Amoako-Attah I."/>
            <person name="Meinhardt L.W."/>
            <person name="Bailey B.A."/>
            <person name="Cohen S.P."/>
        </authorList>
    </citation>
    <scope>NUCLEOTIDE SEQUENCE [LARGE SCALE GENOMIC DNA]</scope>
    <source>
        <strain evidence="7 8">GH-19</strain>
    </source>
</reference>
<keyword evidence="8" id="KW-1185">Reference proteome</keyword>
<protein>
    <recommendedName>
        <fullName evidence="6">FAD-binding PCMH-type domain-containing protein</fullName>
    </recommendedName>
</protein>
<evidence type="ECO:0000256" key="3">
    <source>
        <dbReference type="ARBA" id="ARBA00022827"/>
    </source>
</evidence>
<dbReference type="Gene3D" id="3.30.465.10">
    <property type="match status" value="1"/>
</dbReference>
<dbReference type="Gene3D" id="3.40.462.20">
    <property type="match status" value="1"/>
</dbReference>
<dbReference type="InterPro" id="IPR016166">
    <property type="entry name" value="FAD-bd_PCMH"/>
</dbReference>
<gene>
    <name evidence="7" type="ORF">VKT23_013545</name>
</gene>
<dbReference type="InterPro" id="IPR016169">
    <property type="entry name" value="FAD-bd_PCMH_sub2"/>
</dbReference>
<feature type="domain" description="FAD-binding PCMH-type" evidence="6">
    <location>
        <begin position="63"/>
        <end position="233"/>
    </location>
</feature>
<comment type="caution">
    <text evidence="7">The sequence shown here is derived from an EMBL/GenBank/DDBJ whole genome shotgun (WGS) entry which is preliminary data.</text>
</comment>
<evidence type="ECO:0000256" key="2">
    <source>
        <dbReference type="ARBA" id="ARBA00022630"/>
    </source>
</evidence>
<feature type="chain" id="PRO_5047246477" description="FAD-binding PCMH-type domain-containing protein" evidence="5">
    <location>
        <begin position="18"/>
        <end position="488"/>
    </location>
</feature>
<evidence type="ECO:0000259" key="6">
    <source>
        <dbReference type="PROSITE" id="PS51387"/>
    </source>
</evidence>
<dbReference type="EMBL" id="JBANRG010000037">
    <property type="protein sequence ID" value="KAK7448815.1"/>
    <property type="molecule type" value="Genomic_DNA"/>
</dbReference>
<evidence type="ECO:0000256" key="5">
    <source>
        <dbReference type="SAM" id="SignalP"/>
    </source>
</evidence>
<dbReference type="Pfam" id="PF01565">
    <property type="entry name" value="FAD_binding_4"/>
    <property type="match status" value="1"/>
</dbReference>
<dbReference type="PROSITE" id="PS51387">
    <property type="entry name" value="FAD_PCMH"/>
    <property type="match status" value="1"/>
</dbReference>
<keyword evidence="5" id="KW-0732">Signal</keyword>
<dbReference type="InterPro" id="IPR006094">
    <property type="entry name" value="Oxid_FAD_bind_N"/>
</dbReference>
<name>A0ABR1J7J5_9AGAR</name>
<dbReference type="PANTHER" id="PTHR42973:SF13">
    <property type="entry name" value="FAD-BINDING PCMH-TYPE DOMAIN-CONTAINING PROTEIN"/>
    <property type="match status" value="1"/>
</dbReference>
<keyword evidence="4" id="KW-0560">Oxidoreductase</keyword>
<dbReference type="PANTHER" id="PTHR42973">
    <property type="entry name" value="BINDING OXIDOREDUCTASE, PUTATIVE (AFU_ORTHOLOGUE AFUA_1G17690)-RELATED"/>
    <property type="match status" value="1"/>
</dbReference>
<accession>A0ABR1J7J5</accession>
<dbReference type="InterPro" id="IPR012951">
    <property type="entry name" value="BBE"/>
</dbReference>
<evidence type="ECO:0000256" key="4">
    <source>
        <dbReference type="ARBA" id="ARBA00023002"/>
    </source>
</evidence>
<keyword evidence="3" id="KW-0274">FAD</keyword>
<feature type="signal peptide" evidence="5">
    <location>
        <begin position="1"/>
        <end position="17"/>
    </location>
</feature>